<reference evidence="1" key="1">
    <citation type="submission" date="2023-03" db="EMBL/GenBank/DDBJ databases">
        <title>Electrophorus voltai genome.</title>
        <authorList>
            <person name="Bian C."/>
        </authorList>
    </citation>
    <scope>NUCLEOTIDE SEQUENCE</scope>
    <source>
        <strain evidence="1">CB-2022</strain>
        <tissue evidence="1">Muscle</tissue>
    </source>
</reference>
<dbReference type="AlphaFoldDB" id="A0AAD8YNL2"/>
<name>A0AAD8YNL2_9TELE</name>
<dbReference type="InterPro" id="IPR013783">
    <property type="entry name" value="Ig-like_fold"/>
</dbReference>
<evidence type="ECO:0000313" key="1">
    <source>
        <dbReference type="EMBL" id="KAK1783907.1"/>
    </source>
</evidence>
<sequence>MQFTFGESLILDAPISEPLEMFINRTSDASPNAVRLCEVIGHEIQCVSEYEQRVSFSSSLQLKELKVSDSGVYIIWDIRNKETVFTFRVTVEGKTLTCLSTVMFRILSGKNMILPPVK</sequence>
<keyword evidence="2" id="KW-1185">Reference proteome</keyword>
<proteinExistence type="predicted"/>
<dbReference type="Proteomes" id="UP001239994">
    <property type="component" value="Unassembled WGS sequence"/>
</dbReference>
<dbReference type="EMBL" id="JAROKS010000963">
    <property type="protein sequence ID" value="KAK1783907.1"/>
    <property type="molecule type" value="Genomic_DNA"/>
</dbReference>
<feature type="non-terminal residue" evidence="1">
    <location>
        <position position="1"/>
    </location>
</feature>
<comment type="caution">
    <text evidence="1">The sequence shown here is derived from an EMBL/GenBank/DDBJ whole genome shotgun (WGS) entry which is preliminary data.</text>
</comment>
<evidence type="ECO:0000313" key="2">
    <source>
        <dbReference type="Proteomes" id="UP001239994"/>
    </source>
</evidence>
<dbReference type="Gene3D" id="2.60.40.10">
    <property type="entry name" value="Immunoglobulins"/>
    <property type="match status" value="1"/>
</dbReference>
<accession>A0AAD8YNL2</accession>
<gene>
    <name evidence="1" type="ORF">P4O66_023123</name>
</gene>
<protein>
    <submittedName>
        <fullName evidence="1">Uncharacterized protein</fullName>
    </submittedName>
</protein>
<organism evidence="1 2">
    <name type="scientific">Electrophorus voltai</name>
    <dbReference type="NCBI Taxonomy" id="2609070"/>
    <lineage>
        <taxon>Eukaryota</taxon>
        <taxon>Metazoa</taxon>
        <taxon>Chordata</taxon>
        <taxon>Craniata</taxon>
        <taxon>Vertebrata</taxon>
        <taxon>Euteleostomi</taxon>
        <taxon>Actinopterygii</taxon>
        <taxon>Neopterygii</taxon>
        <taxon>Teleostei</taxon>
        <taxon>Ostariophysi</taxon>
        <taxon>Gymnotiformes</taxon>
        <taxon>Gymnotoidei</taxon>
        <taxon>Gymnotidae</taxon>
        <taxon>Electrophorus</taxon>
    </lineage>
</organism>